<protein>
    <submittedName>
        <fullName evidence="1">Uncharacterized protein</fullName>
    </submittedName>
</protein>
<accession>X1KRM3</accession>
<gene>
    <name evidence="1" type="ORF">S03H2_70334</name>
</gene>
<reference evidence="1" key="1">
    <citation type="journal article" date="2014" name="Front. Microbiol.">
        <title>High frequency of phylogenetically diverse reductive dehalogenase-homologous genes in deep subseafloor sedimentary metagenomes.</title>
        <authorList>
            <person name="Kawai M."/>
            <person name="Futagami T."/>
            <person name="Toyoda A."/>
            <person name="Takaki Y."/>
            <person name="Nishi S."/>
            <person name="Hori S."/>
            <person name="Arai W."/>
            <person name="Tsubouchi T."/>
            <person name="Morono Y."/>
            <person name="Uchiyama I."/>
            <person name="Ito T."/>
            <person name="Fujiyama A."/>
            <person name="Inagaki F."/>
            <person name="Takami H."/>
        </authorList>
    </citation>
    <scope>NUCLEOTIDE SEQUENCE</scope>
    <source>
        <strain evidence="1">Expedition CK06-06</strain>
    </source>
</reference>
<proteinExistence type="predicted"/>
<dbReference type="EMBL" id="BARU01046711">
    <property type="protein sequence ID" value="GAH92804.1"/>
    <property type="molecule type" value="Genomic_DNA"/>
</dbReference>
<comment type="caution">
    <text evidence="1">The sequence shown here is derived from an EMBL/GenBank/DDBJ whole genome shotgun (WGS) entry which is preliminary data.</text>
</comment>
<dbReference type="AlphaFoldDB" id="X1KRM3"/>
<sequence>MKDDSWADFKDRYIKVIDPNSSLGDGTYSYVINITAEFAPFLNETVSMKTT</sequence>
<name>X1KRM3_9ZZZZ</name>
<organism evidence="1">
    <name type="scientific">marine sediment metagenome</name>
    <dbReference type="NCBI Taxonomy" id="412755"/>
    <lineage>
        <taxon>unclassified sequences</taxon>
        <taxon>metagenomes</taxon>
        <taxon>ecological metagenomes</taxon>
    </lineage>
</organism>
<feature type="non-terminal residue" evidence="1">
    <location>
        <position position="51"/>
    </location>
</feature>
<evidence type="ECO:0000313" key="1">
    <source>
        <dbReference type="EMBL" id="GAH92804.1"/>
    </source>
</evidence>